<gene>
    <name evidence="2" type="ORF">B5P45_12245</name>
</gene>
<dbReference type="AlphaFoldDB" id="A0A2N9VYQ6"/>
<evidence type="ECO:0008006" key="4">
    <source>
        <dbReference type="Google" id="ProtNLM"/>
    </source>
</evidence>
<feature type="region of interest" description="Disordered" evidence="1">
    <location>
        <begin position="52"/>
        <end position="76"/>
    </location>
</feature>
<dbReference type="Proteomes" id="UP000232163">
    <property type="component" value="Unassembled WGS sequence"/>
</dbReference>
<organism evidence="2 3">
    <name type="scientific">Phyllobacterium zundukense</name>
    <dbReference type="NCBI Taxonomy" id="1867719"/>
    <lineage>
        <taxon>Bacteria</taxon>
        <taxon>Pseudomonadati</taxon>
        <taxon>Pseudomonadota</taxon>
        <taxon>Alphaproteobacteria</taxon>
        <taxon>Hyphomicrobiales</taxon>
        <taxon>Phyllobacteriaceae</taxon>
        <taxon>Phyllobacterium</taxon>
    </lineage>
</organism>
<comment type="caution">
    <text evidence="2">The sequence shown here is derived from an EMBL/GenBank/DDBJ whole genome shotgun (WGS) entry which is preliminary data.</text>
</comment>
<dbReference type="OrthoDB" id="9919119at2"/>
<keyword evidence="3" id="KW-1185">Reference proteome</keyword>
<dbReference type="RefSeq" id="WP_100003090.1">
    <property type="nucleotide sequence ID" value="NZ_CP017943.1"/>
</dbReference>
<evidence type="ECO:0000256" key="1">
    <source>
        <dbReference type="SAM" id="MobiDB-lite"/>
    </source>
</evidence>
<evidence type="ECO:0000313" key="3">
    <source>
        <dbReference type="Proteomes" id="UP000232163"/>
    </source>
</evidence>
<reference evidence="2 3" key="1">
    <citation type="journal article" date="2017" name="Int J Environ Stud">
        <title>Does the Miocene-Pliocene relict legume Oxytropis triphylla form nitrogen-fixing nodules with a combination of bacterial strains?</title>
        <authorList>
            <person name="Safronova V."/>
            <person name="Belimov A."/>
            <person name="Sazanova A."/>
            <person name="Kuznetsova I."/>
            <person name="Popova J."/>
            <person name="Andronov E."/>
            <person name="Verkhozina A."/>
            <person name="Tikhonovich I."/>
        </authorList>
    </citation>
    <scope>NUCLEOTIDE SEQUENCE [LARGE SCALE GENOMIC DNA]</scope>
    <source>
        <strain evidence="2 3">Tri-38</strain>
    </source>
</reference>
<accession>A0A2N9VYQ6</accession>
<proteinExistence type="predicted"/>
<dbReference type="EMBL" id="MZMT01000028">
    <property type="protein sequence ID" value="PIO44624.1"/>
    <property type="molecule type" value="Genomic_DNA"/>
</dbReference>
<name>A0A2N9VYQ6_9HYPH</name>
<evidence type="ECO:0000313" key="2">
    <source>
        <dbReference type="EMBL" id="PIO44624.1"/>
    </source>
</evidence>
<protein>
    <recommendedName>
        <fullName evidence="4">HicB family protein</fullName>
    </recommendedName>
</protein>
<dbReference type="KEGG" id="pht:BLM14_26085"/>
<sequence length="76" mass="8112">MYRDYVCTLAKDAESGLFIGGVAGIDHGPTLSDENADALRTAIHHVVDTHLDVDAAPQEDGKIGEKHASPDPDQSR</sequence>